<dbReference type="AlphaFoldDB" id="A0A8S1W553"/>
<reference evidence="1" key="1">
    <citation type="submission" date="2021-01" db="EMBL/GenBank/DDBJ databases">
        <authorList>
            <consortium name="Genoscope - CEA"/>
            <person name="William W."/>
        </authorList>
    </citation>
    <scope>NUCLEOTIDE SEQUENCE</scope>
</reference>
<dbReference type="Proteomes" id="UP000683925">
    <property type="component" value="Unassembled WGS sequence"/>
</dbReference>
<comment type="caution">
    <text evidence="1">The sequence shown here is derived from an EMBL/GenBank/DDBJ whole genome shotgun (WGS) entry which is preliminary data.</text>
</comment>
<gene>
    <name evidence="1" type="ORF">POCTA_138.1.T0820044</name>
</gene>
<dbReference type="EMBL" id="CAJJDP010000081">
    <property type="protein sequence ID" value="CAD8183907.1"/>
    <property type="molecule type" value="Genomic_DNA"/>
</dbReference>
<evidence type="ECO:0000313" key="1">
    <source>
        <dbReference type="EMBL" id="CAD8183907.1"/>
    </source>
</evidence>
<organism evidence="1 2">
    <name type="scientific">Paramecium octaurelia</name>
    <dbReference type="NCBI Taxonomy" id="43137"/>
    <lineage>
        <taxon>Eukaryota</taxon>
        <taxon>Sar</taxon>
        <taxon>Alveolata</taxon>
        <taxon>Ciliophora</taxon>
        <taxon>Intramacronucleata</taxon>
        <taxon>Oligohymenophorea</taxon>
        <taxon>Peniculida</taxon>
        <taxon>Parameciidae</taxon>
        <taxon>Paramecium</taxon>
    </lineage>
</organism>
<name>A0A8S1W553_PAROT</name>
<evidence type="ECO:0000313" key="2">
    <source>
        <dbReference type="Proteomes" id="UP000683925"/>
    </source>
</evidence>
<keyword evidence="2" id="KW-1185">Reference proteome</keyword>
<protein>
    <submittedName>
        <fullName evidence="1">Uncharacterized protein</fullName>
    </submittedName>
</protein>
<proteinExistence type="predicted"/>
<accession>A0A8S1W553</accession>
<sequence length="38" mass="4684">MKQYRQLNISFNLGQWLRRSRNFLQSSIQNRIFEGIQI</sequence>